<reference evidence="2" key="1">
    <citation type="submission" date="2014-09" db="EMBL/GenBank/DDBJ databases">
        <authorList>
            <person name="Mudge J."/>
            <person name="Ramaraj T."/>
            <person name="Lindquist I.E."/>
            <person name="Bharti A.K."/>
            <person name="Sundararajan A."/>
            <person name="Cameron C.T."/>
            <person name="Woodward J.E."/>
            <person name="May G.D."/>
            <person name="Brubaker C."/>
            <person name="Broadhvest J."/>
            <person name="Wilkins T.A."/>
        </authorList>
    </citation>
    <scope>NUCLEOTIDE SEQUENCE</scope>
    <source>
        <strain evidence="2">cv. AKA8401</strain>
    </source>
</reference>
<keyword evidence="2" id="KW-1185">Reference proteome</keyword>
<accession>A0A0B0NXG9</accession>
<protein>
    <submittedName>
        <fullName evidence="1">Uncharacterized protein</fullName>
    </submittedName>
</protein>
<name>A0A0B0NXG9_GOSAR</name>
<dbReference type="EMBL" id="KN408471">
    <property type="protein sequence ID" value="KHG17530.1"/>
    <property type="molecule type" value="Genomic_DNA"/>
</dbReference>
<evidence type="ECO:0000313" key="1">
    <source>
        <dbReference type="EMBL" id="KHG17530.1"/>
    </source>
</evidence>
<proteinExistence type="predicted"/>
<evidence type="ECO:0000313" key="2">
    <source>
        <dbReference type="Proteomes" id="UP000032142"/>
    </source>
</evidence>
<gene>
    <name evidence="1" type="ORF">F383_21707</name>
</gene>
<organism evidence="1 2">
    <name type="scientific">Gossypium arboreum</name>
    <name type="common">Tree cotton</name>
    <name type="synonym">Gossypium nanking</name>
    <dbReference type="NCBI Taxonomy" id="29729"/>
    <lineage>
        <taxon>Eukaryota</taxon>
        <taxon>Viridiplantae</taxon>
        <taxon>Streptophyta</taxon>
        <taxon>Embryophyta</taxon>
        <taxon>Tracheophyta</taxon>
        <taxon>Spermatophyta</taxon>
        <taxon>Magnoliopsida</taxon>
        <taxon>eudicotyledons</taxon>
        <taxon>Gunneridae</taxon>
        <taxon>Pentapetalae</taxon>
        <taxon>rosids</taxon>
        <taxon>malvids</taxon>
        <taxon>Malvales</taxon>
        <taxon>Malvaceae</taxon>
        <taxon>Malvoideae</taxon>
        <taxon>Gossypium</taxon>
    </lineage>
</organism>
<sequence>MSWLRKWLVRYDTGMYGTYSSTTLRKFNELVFNYV</sequence>
<dbReference type="AlphaFoldDB" id="A0A0B0NXG9"/>
<dbReference type="Proteomes" id="UP000032142">
    <property type="component" value="Unassembled WGS sequence"/>
</dbReference>